<protein>
    <submittedName>
        <fullName evidence="1">DUF1828 domain-containing protein</fullName>
    </submittedName>
</protein>
<organism evidence="1 2">
    <name type="scientific">Glutamicibacter soli</name>
    <dbReference type="NCBI Taxonomy" id="453836"/>
    <lineage>
        <taxon>Bacteria</taxon>
        <taxon>Bacillati</taxon>
        <taxon>Actinomycetota</taxon>
        <taxon>Actinomycetes</taxon>
        <taxon>Micrococcales</taxon>
        <taxon>Micrococcaceae</taxon>
        <taxon>Glutamicibacter</taxon>
    </lineage>
</organism>
<proteinExistence type="predicted"/>
<dbReference type="Proteomes" id="UP000477543">
    <property type="component" value="Unassembled WGS sequence"/>
</dbReference>
<name>A0A6L9G1Q9_9MICC</name>
<evidence type="ECO:0000313" key="1">
    <source>
        <dbReference type="EMBL" id="NAZ14815.1"/>
    </source>
</evidence>
<gene>
    <name evidence="1" type="ORF">GT020_01855</name>
</gene>
<comment type="caution">
    <text evidence="1">The sequence shown here is derived from an EMBL/GenBank/DDBJ whole genome shotgun (WGS) entry which is preliminary data.</text>
</comment>
<dbReference type="RefSeq" id="WP_161447108.1">
    <property type="nucleotide sequence ID" value="NZ_WYDN01000001.1"/>
</dbReference>
<dbReference type="EMBL" id="WYDN01000001">
    <property type="protein sequence ID" value="NAZ14815.1"/>
    <property type="molecule type" value="Genomic_DNA"/>
</dbReference>
<reference evidence="1 2" key="1">
    <citation type="submission" date="2020-01" db="EMBL/GenBank/DDBJ databases">
        <title>Glutamicibacter soli M275.</title>
        <authorList>
            <person name="Meng X."/>
        </authorList>
    </citation>
    <scope>NUCLEOTIDE SEQUENCE [LARGE SCALE GENOMIC DNA]</scope>
    <source>
        <strain evidence="1 2">M275</strain>
    </source>
</reference>
<evidence type="ECO:0000313" key="2">
    <source>
        <dbReference type="Proteomes" id="UP000477543"/>
    </source>
</evidence>
<sequence length="293" mass="31794">MSVSFDGASISAALQALPSAMDTSDDRTLRLVPGVCFSDGEQVQVFARISADRSHVILSDSGTIHARAAMYGVDITTGAASKHLDEVRGDFNLRVHADRFYVQVPLDCLAEEAAHLAGALVSLDSARLAYSATQEKFSKSLEKWLQTTLDSEVETNKKIETRFGDTVSISAAVPSPRGEILIQAAGGKNATTLRSSSEHAFFVLSSLSPTEHPIRNRLIVLESTLYDRKKDINRRPVVSETMRKLTKRLTEVAYVSAFDAASHIASFMEDPHGSERDLVTVSLGQSSLDLPAI</sequence>
<dbReference type="AlphaFoldDB" id="A0A6L9G1Q9"/>
<accession>A0A6L9G1Q9</accession>